<organism evidence="3 4">
    <name type="scientific">Helicocarpus griseus UAMH5409</name>
    <dbReference type="NCBI Taxonomy" id="1447875"/>
    <lineage>
        <taxon>Eukaryota</taxon>
        <taxon>Fungi</taxon>
        <taxon>Dikarya</taxon>
        <taxon>Ascomycota</taxon>
        <taxon>Pezizomycotina</taxon>
        <taxon>Eurotiomycetes</taxon>
        <taxon>Eurotiomycetidae</taxon>
        <taxon>Onygenales</taxon>
        <taxon>Ajellomycetaceae</taxon>
        <taxon>Helicocarpus</taxon>
    </lineage>
</organism>
<proteinExistence type="predicted"/>
<dbReference type="Proteomes" id="UP000223968">
    <property type="component" value="Unassembled WGS sequence"/>
</dbReference>
<sequence length="277" mass="30524">MLLGGFLLVLLLATQVLTEPVSGKRDLVSTRTHTLAARGKLRDLFRRKAKKGKCDNSCPPQQPQGDQGEPALEPLRPPTPPKPADQRPAEQSFVHDLWSTVRDSDKSSTGACRFHKFKMNEAAIYGTTEFYGCTMVVVMDSAGVVIGHFAEQVAGGTTLQNPALTKTHIINKLSESLVMADWTDQTVAYIAHSDEHGLGRQQVAAIKNLLLENGMAPQNIREYTYMRGKGTQGRNGKLVVVWGPLDSGGAELTFYLERDEPRYIRQYDANGNPCELI</sequence>
<evidence type="ECO:0000313" key="4">
    <source>
        <dbReference type="Proteomes" id="UP000223968"/>
    </source>
</evidence>
<dbReference type="AlphaFoldDB" id="A0A2B7WI16"/>
<dbReference type="OrthoDB" id="1896086at2759"/>
<accession>A0A2B7WI16</accession>
<keyword evidence="4" id="KW-1185">Reference proteome</keyword>
<feature type="chain" id="PRO_5012812416" evidence="2">
    <location>
        <begin position="19"/>
        <end position="277"/>
    </location>
</feature>
<evidence type="ECO:0000256" key="1">
    <source>
        <dbReference type="SAM" id="MobiDB-lite"/>
    </source>
</evidence>
<feature type="region of interest" description="Disordered" evidence="1">
    <location>
        <begin position="51"/>
        <end position="90"/>
    </location>
</feature>
<gene>
    <name evidence="3" type="ORF">AJ79_09678</name>
</gene>
<name>A0A2B7WI16_9EURO</name>
<reference evidence="3 4" key="1">
    <citation type="submission" date="2017-10" db="EMBL/GenBank/DDBJ databases">
        <title>Comparative genomics in systemic dimorphic fungi from Ajellomycetaceae.</title>
        <authorList>
            <person name="Munoz J.F."/>
            <person name="Mcewen J.G."/>
            <person name="Clay O.K."/>
            <person name="Cuomo C.A."/>
        </authorList>
    </citation>
    <scope>NUCLEOTIDE SEQUENCE [LARGE SCALE GENOMIC DNA]</scope>
    <source>
        <strain evidence="3 4">UAMH5409</strain>
    </source>
</reference>
<feature type="compositionally biased region" description="Low complexity" evidence="1">
    <location>
        <begin position="63"/>
        <end position="74"/>
    </location>
</feature>
<protein>
    <submittedName>
        <fullName evidence="3">Uncharacterized protein</fullName>
    </submittedName>
</protein>
<keyword evidence="2" id="KW-0732">Signal</keyword>
<dbReference type="EMBL" id="PDNB01000290">
    <property type="protein sequence ID" value="PGG96209.1"/>
    <property type="molecule type" value="Genomic_DNA"/>
</dbReference>
<evidence type="ECO:0000313" key="3">
    <source>
        <dbReference type="EMBL" id="PGG96209.1"/>
    </source>
</evidence>
<feature type="signal peptide" evidence="2">
    <location>
        <begin position="1"/>
        <end position="18"/>
    </location>
</feature>
<evidence type="ECO:0000256" key="2">
    <source>
        <dbReference type="SAM" id="SignalP"/>
    </source>
</evidence>
<comment type="caution">
    <text evidence="3">The sequence shown here is derived from an EMBL/GenBank/DDBJ whole genome shotgun (WGS) entry which is preliminary data.</text>
</comment>